<feature type="region of interest" description="Disordered" evidence="3">
    <location>
        <begin position="313"/>
        <end position="332"/>
    </location>
</feature>
<accession>A0A014QP81</accession>
<dbReference type="InterPro" id="IPR043502">
    <property type="entry name" value="DNA/RNA_pol_sf"/>
</dbReference>
<dbReference type="InterPro" id="IPR000477">
    <property type="entry name" value="RT_dom"/>
</dbReference>
<evidence type="ECO:0000313" key="5">
    <source>
        <dbReference type="EMBL" id="EXU94440.1"/>
    </source>
</evidence>
<comment type="caution">
    <text evidence="5">The sequence shown here is derived from an EMBL/GenBank/DDBJ whole genome shotgun (WGS) entry which is preliminary data.</text>
</comment>
<comment type="subcellular location">
    <subcellularLocation>
        <location evidence="1">Mitochondrion</location>
    </subcellularLocation>
</comment>
<keyword evidence="5" id="KW-0695">RNA-directed DNA polymerase</keyword>
<dbReference type="eggNOG" id="KOG1075">
    <property type="taxonomic scope" value="Eukaryota"/>
</dbReference>
<dbReference type="SUPFAM" id="SSF56672">
    <property type="entry name" value="DNA/RNA polymerases"/>
    <property type="match status" value="1"/>
</dbReference>
<keyword evidence="2" id="KW-0496">Mitochondrion</keyword>
<dbReference type="Pfam" id="PF14529">
    <property type="entry name" value="Exo_endo_phos_2"/>
    <property type="match status" value="1"/>
</dbReference>
<dbReference type="PANTHER" id="PTHR33481:SF1">
    <property type="entry name" value="ENDONUCLEASE_EXONUCLEASE_PHOSPHATASE DOMAIN-CONTAINING PROTEIN-RELATED"/>
    <property type="match status" value="1"/>
</dbReference>
<dbReference type="Gene3D" id="3.60.10.10">
    <property type="entry name" value="Endonuclease/exonuclease/phosphatase"/>
    <property type="match status" value="1"/>
</dbReference>
<dbReference type="CDD" id="cd01650">
    <property type="entry name" value="RT_nLTR_like"/>
    <property type="match status" value="1"/>
</dbReference>
<sequence length="1114" mass="126550">MPWRIIAIQDFVPDNLVYPSRLVKRHYNVYVERTGPVLDDNHVMHRNAKPLKKSLKRKRGGAKKQAEPSKKKGLGPPLVNNKVAFLVAKNIPKEDWRVTMPDWGGGMVASLNLETPDGPMRIHNVYNKTQAGTTAFFQELTMHCCGDNDILIGDFNLHHELWSGPSIKPEKVSLAAKKLADKTQEAGMMMCVKPGTATYTKSKDNPYESTLDLVFVGKAWCSPEPVWSVLQVTGFDESDHRVCETLIDATPRVDVNIFRLWNQTDTKKYRADAKRLTERVRLMPLKKRSEIDDSLAAFTSGLEDVIQQCVPSRDSYQHEPPKPTPHPNATATPRLWGIWQTARWPKDRSKPVVQSFTPDFECEGEKASTPEAKADMYGKAIYGPGKLDRSTAVDPLPVETYEAPHTSLDEADFHFCEEGEVGRLISILPKRKSSGSDDIANEALKMAKDIITPYLEALFKACGQLGYFPKYLKKSKSILFFKEGKEANDPKAYRPISLLSSIGKLFEKMIANRLIKIHKMYCSDDPRNPLPLMQFGGLPGRSTTLALQAIACFVQNAWRWEEPNRRQRRLMRRFASILGLDISGAYPRVDRDALIKALVSKGIPLYIVRCIHSFLCDRKTTLLIPGHGPQEFYENGGLPQGSCLSPILFLIFAAPLLEPLGPLEGFEGFDVQFIAFVDDTYILVASKSYRENCRILEIAHQRLIDWAEAHSVKFGPEKYNFMNFVYPEGGRTNQAQVRERPNIEGLPPDAKLFEKEWLKILGVKVDHTLSWKPQVESVLEKAEKARQRLQWTSSSVRGHNLGNMRRMYVAMVQSILAYATPAWGFRPRIEKDYPHMHISATLLHDLDKWQQRCLRFIAGAFRTSPHMVIYKELFLHKLSDMIYYKALEHYALNATSVHMAMFHGDPQGVEKGALWAIAKEAQPLLDAARERFEKKHDPKKKPGAWEDGKYEKDRTQAIKNEAKKQLHHCSATAWKAYQAKYKSDFSLHNFALKGDWSAKHLERYKKLNRKQCSILLHCRTGFIGLSKCRLGCNADETVKHYFERCTHQTMVEARDQLQSETGESDTGRLLENHPLQAANFALKYFNIEQFSGKKPPPTSQPSKQGGGASVKRGR</sequence>
<feature type="compositionally biased region" description="Basic residues" evidence="3">
    <location>
        <begin position="45"/>
        <end position="62"/>
    </location>
</feature>
<dbReference type="PANTHER" id="PTHR33481">
    <property type="entry name" value="REVERSE TRANSCRIPTASE"/>
    <property type="match status" value="1"/>
</dbReference>
<dbReference type="GO" id="GO:0005739">
    <property type="term" value="C:mitochondrion"/>
    <property type="evidence" value="ECO:0007669"/>
    <property type="project" value="UniProtKB-SubCell"/>
</dbReference>
<feature type="region of interest" description="Disordered" evidence="3">
    <location>
        <begin position="932"/>
        <end position="951"/>
    </location>
</feature>
<dbReference type="InterPro" id="IPR036691">
    <property type="entry name" value="Endo/exonu/phosph_ase_sf"/>
</dbReference>
<organism evidence="5 6">
    <name type="scientific">Metarhizium robertsii</name>
    <dbReference type="NCBI Taxonomy" id="568076"/>
    <lineage>
        <taxon>Eukaryota</taxon>
        <taxon>Fungi</taxon>
        <taxon>Dikarya</taxon>
        <taxon>Ascomycota</taxon>
        <taxon>Pezizomycotina</taxon>
        <taxon>Sordariomycetes</taxon>
        <taxon>Hypocreomycetidae</taxon>
        <taxon>Hypocreales</taxon>
        <taxon>Clavicipitaceae</taxon>
        <taxon>Metarhizium</taxon>
    </lineage>
</organism>
<dbReference type="HOGENOM" id="CLU_000680_23_3_1"/>
<proteinExistence type="predicted"/>
<keyword evidence="5" id="KW-0808">Transferase</keyword>
<evidence type="ECO:0000313" key="6">
    <source>
        <dbReference type="Proteomes" id="UP000030151"/>
    </source>
</evidence>
<dbReference type="EMBL" id="JELW01000364">
    <property type="protein sequence ID" value="EXU94440.1"/>
    <property type="molecule type" value="Genomic_DNA"/>
</dbReference>
<evidence type="ECO:0000256" key="1">
    <source>
        <dbReference type="ARBA" id="ARBA00004173"/>
    </source>
</evidence>
<dbReference type="SUPFAM" id="SSF56219">
    <property type="entry name" value="DNase I-like"/>
    <property type="match status" value="1"/>
</dbReference>
<gene>
    <name evidence="5" type="ORF">X797_012478</name>
</gene>
<reference evidence="5 6" key="1">
    <citation type="submission" date="2014-02" db="EMBL/GenBank/DDBJ databases">
        <title>The genome sequence of the entomopathogenic fungus Metarhizium robertsii ARSEF 2575.</title>
        <authorList>
            <person name="Giuliano Garisto Donzelli B."/>
            <person name="Roe B.A."/>
            <person name="Macmil S.L."/>
            <person name="Krasnoff S.B."/>
            <person name="Gibson D.M."/>
        </authorList>
    </citation>
    <scope>NUCLEOTIDE SEQUENCE [LARGE SCALE GENOMIC DNA]</scope>
    <source>
        <strain evidence="5 6">ARSEF 2575</strain>
    </source>
</reference>
<dbReference type="PROSITE" id="PS50878">
    <property type="entry name" value="RT_POL"/>
    <property type="match status" value="1"/>
</dbReference>
<feature type="region of interest" description="Disordered" evidence="3">
    <location>
        <begin position="45"/>
        <end position="75"/>
    </location>
</feature>
<dbReference type="AlphaFoldDB" id="A0A014QP81"/>
<protein>
    <submittedName>
        <fullName evidence="5">Reverse transcriptase domain protein</fullName>
    </submittedName>
</protein>
<evidence type="ECO:0000256" key="2">
    <source>
        <dbReference type="ARBA" id="ARBA00023128"/>
    </source>
</evidence>
<feature type="domain" description="Reverse transcriptase" evidence="4">
    <location>
        <begin position="461"/>
        <end position="765"/>
    </location>
</feature>
<keyword evidence="5" id="KW-0548">Nucleotidyltransferase</keyword>
<dbReference type="Pfam" id="PF00078">
    <property type="entry name" value="RVT_1"/>
    <property type="match status" value="1"/>
</dbReference>
<evidence type="ECO:0000256" key="3">
    <source>
        <dbReference type="SAM" id="MobiDB-lite"/>
    </source>
</evidence>
<evidence type="ECO:0000259" key="4">
    <source>
        <dbReference type="PROSITE" id="PS50878"/>
    </source>
</evidence>
<dbReference type="Proteomes" id="UP000030151">
    <property type="component" value="Unassembled WGS sequence"/>
</dbReference>
<dbReference type="InterPro" id="IPR005135">
    <property type="entry name" value="Endo/exonuclease/phosphatase"/>
</dbReference>
<name>A0A014QP81_9HYPO</name>
<feature type="region of interest" description="Disordered" evidence="3">
    <location>
        <begin position="1090"/>
        <end position="1114"/>
    </location>
</feature>
<dbReference type="GO" id="GO:0003964">
    <property type="term" value="F:RNA-directed DNA polymerase activity"/>
    <property type="evidence" value="ECO:0007669"/>
    <property type="project" value="UniProtKB-KW"/>
</dbReference>